<name>A0ABU4DLZ0_9ACTN</name>
<feature type="compositionally biased region" description="Basic and acidic residues" evidence="1">
    <location>
        <begin position="37"/>
        <end position="56"/>
    </location>
</feature>
<accession>A0ABU4DLZ0</accession>
<evidence type="ECO:0000313" key="2">
    <source>
        <dbReference type="EMBL" id="MDV6310264.1"/>
    </source>
</evidence>
<dbReference type="EMBL" id="JAWLKI010000057">
    <property type="protein sequence ID" value="MDV6310264.1"/>
    <property type="molecule type" value="Genomic_DNA"/>
</dbReference>
<dbReference type="RefSeq" id="WP_317505782.1">
    <property type="nucleotide sequence ID" value="NZ_JAWLKI010000057.1"/>
</dbReference>
<sequence length="162" mass="17321">MTDQTAPATDPQIDADGVSPDSGASGTPEADIGSQRVNKEARYRVERNEARTERDALAERVQRMQRTEVERVAGEHLAQAGDLFTLSGKDLAEYLTESGDVDTAKVSTDVAALLAERPGLRKSAPAFDPTQGTGGPPKPMAPTPSWGTMFQTGTPSVPQFHR</sequence>
<keyword evidence="3" id="KW-1185">Reference proteome</keyword>
<comment type="caution">
    <text evidence="2">The sequence shown here is derived from an EMBL/GenBank/DDBJ whole genome shotgun (WGS) entry which is preliminary data.</text>
</comment>
<evidence type="ECO:0008006" key="4">
    <source>
        <dbReference type="Google" id="ProtNLM"/>
    </source>
</evidence>
<feature type="region of interest" description="Disordered" evidence="1">
    <location>
        <begin position="1"/>
        <end position="56"/>
    </location>
</feature>
<dbReference type="Proteomes" id="UP001185779">
    <property type="component" value="Unassembled WGS sequence"/>
</dbReference>
<organism evidence="2 3">
    <name type="scientific">Gordonia amicalis</name>
    <dbReference type="NCBI Taxonomy" id="89053"/>
    <lineage>
        <taxon>Bacteria</taxon>
        <taxon>Bacillati</taxon>
        <taxon>Actinomycetota</taxon>
        <taxon>Actinomycetes</taxon>
        <taxon>Mycobacteriales</taxon>
        <taxon>Gordoniaceae</taxon>
        <taxon>Gordonia</taxon>
    </lineage>
</organism>
<protein>
    <recommendedName>
        <fullName evidence="4">Scaffolding protein</fullName>
    </recommendedName>
</protein>
<feature type="compositionally biased region" description="Polar residues" evidence="1">
    <location>
        <begin position="145"/>
        <end position="162"/>
    </location>
</feature>
<proteinExistence type="predicted"/>
<reference evidence="2 3" key="1">
    <citation type="submission" date="2023-10" db="EMBL/GenBank/DDBJ databases">
        <title>Development of a sustainable strategy for remediation of hydrocarbon-contaminated territories based on the waste exchange concept.</title>
        <authorList>
            <person name="Krivoruchko A."/>
        </authorList>
    </citation>
    <scope>NUCLEOTIDE SEQUENCE [LARGE SCALE GENOMIC DNA]</scope>
    <source>
        <strain evidence="2 3">IEGM 1266</strain>
    </source>
</reference>
<evidence type="ECO:0000256" key="1">
    <source>
        <dbReference type="SAM" id="MobiDB-lite"/>
    </source>
</evidence>
<gene>
    <name evidence="2" type="ORF">R3P94_23695</name>
</gene>
<evidence type="ECO:0000313" key="3">
    <source>
        <dbReference type="Proteomes" id="UP001185779"/>
    </source>
</evidence>
<feature type="region of interest" description="Disordered" evidence="1">
    <location>
        <begin position="121"/>
        <end position="162"/>
    </location>
</feature>